<evidence type="ECO:0000256" key="6">
    <source>
        <dbReference type="ARBA" id="ARBA00023136"/>
    </source>
</evidence>
<dbReference type="AlphaFoldDB" id="A0A850T8B4"/>
<dbReference type="PANTHER" id="PTHR34584">
    <property type="entry name" value="NA(+)/H(+) ANTIPORTER SUBUNIT E1"/>
    <property type="match status" value="1"/>
</dbReference>
<dbReference type="InterPro" id="IPR002758">
    <property type="entry name" value="Cation_antiport_E"/>
</dbReference>
<dbReference type="Pfam" id="PF01899">
    <property type="entry name" value="MNHE"/>
    <property type="match status" value="1"/>
</dbReference>
<dbReference type="Proteomes" id="UP000553343">
    <property type="component" value="Unassembled WGS sequence"/>
</dbReference>
<dbReference type="PANTHER" id="PTHR34584:SF1">
    <property type="entry name" value="NA(+)_H(+) ANTIPORTER SUBUNIT E1"/>
    <property type="match status" value="1"/>
</dbReference>
<evidence type="ECO:0000256" key="7">
    <source>
        <dbReference type="SAM" id="Phobius"/>
    </source>
</evidence>
<feature type="transmembrane region" description="Helical" evidence="7">
    <location>
        <begin position="43"/>
        <end position="62"/>
    </location>
</feature>
<evidence type="ECO:0000313" key="8">
    <source>
        <dbReference type="EMBL" id="NWH05395.1"/>
    </source>
</evidence>
<keyword evidence="4 7" id="KW-0812">Transmembrane</keyword>
<organism evidence="8 9">
    <name type="scientific">Desulfobacter latus</name>
    <dbReference type="NCBI Taxonomy" id="2292"/>
    <lineage>
        <taxon>Bacteria</taxon>
        <taxon>Pseudomonadati</taxon>
        <taxon>Thermodesulfobacteriota</taxon>
        <taxon>Desulfobacteria</taxon>
        <taxon>Desulfobacterales</taxon>
        <taxon>Desulfobacteraceae</taxon>
        <taxon>Desulfobacter</taxon>
    </lineage>
</organism>
<keyword evidence="5 7" id="KW-1133">Transmembrane helix</keyword>
<proteinExistence type="inferred from homology"/>
<sequence length="151" mass="16835">MFLTWVVLSGNFSTLLISLGVISSLLVAWFFHDLLFPNVTSRYPGLFFGFIAYIPWLMWQIVKANFNLMFLIFHPRMNELIDPHITVFQTHLTSDLSITILANSITLTPGTITVTATADGLFSVHAIDRRSADALPGTMLAKVAGIYGEKQ</sequence>
<feature type="transmembrane region" description="Helical" evidence="7">
    <location>
        <begin position="12"/>
        <end position="31"/>
    </location>
</feature>
<evidence type="ECO:0000256" key="1">
    <source>
        <dbReference type="ARBA" id="ARBA00004651"/>
    </source>
</evidence>
<keyword evidence="6 7" id="KW-0472">Membrane</keyword>
<dbReference type="GO" id="GO:0005886">
    <property type="term" value="C:plasma membrane"/>
    <property type="evidence" value="ECO:0007669"/>
    <property type="project" value="UniProtKB-SubCell"/>
</dbReference>
<comment type="subcellular location">
    <subcellularLocation>
        <location evidence="1">Cell membrane</location>
        <topology evidence="1">Multi-pass membrane protein</topology>
    </subcellularLocation>
</comment>
<dbReference type="GO" id="GO:0008324">
    <property type="term" value="F:monoatomic cation transmembrane transporter activity"/>
    <property type="evidence" value="ECO:0007669"/>
    <property type="project" value="InterPro"/>
</dbReference>
<keyword evidence="3" id="KW-1003">Cell membrane</keyword>
<accession>A0A850T8B4</accession>
<comment type="caution">
    <text evidence="8">The sequence shown here is derived from an EMBL/GenBank/DDBJ whole genome shotgun (WGS) entry which is preliminary data.</text>
</comment>
<evidence type="ECO:0000313" key="9">
    <source>
        <dbReference type="Proteomes" id="UP000553343"/>
    </source>
</evidence>
<evidence type="ECO:0000256" key="4">
    <source>
        <dbReference type="ARBA" id="ARBA00022692"/>
    </source>
</evidence>
<evidence type="ECO:0000256" key="5">
    <source>
        <dbReference type="ARBA" id="ARBA00022989"/>
    </source>
</evidence>
<reference evidence="8 9" key="1">
    <citation type="submission" date="2020-06" db="EMBL/GenBank/DDBJ databases">
        <title>High-quality draft genome of sulfate reducer Desulfobacter latus type strain AcrS2 isolated from marine sediment.</title>
        <authorList>
            <person name="Hoppe M."/>
            <person name="Larsen C.K."/>
            <person name="Marshall I.P.G."/>
            <person name="Schramm A."/>
            <person name="Marietou A.G."/>
        </authorList>
    </citation>
    <scope>NUCLEOTIDE SEQUENCE [LARGE SCALE GENOMIC DNA]</scope>
    <source>
        <strain evidence="8 9">AcRS2</strain>
    </source>
</reference>
<name>A0A850T8B4_9BACT</name>
<keyword evidence="9" id="KW-1185">Reference proteome</keyword>
<dbReference type="EMBL" id="JACADJ010000032">
    <property type="protein sequence ID" value="NWH05395.1"/>
    <property type="molecule type" value="Genomic_DNA"/>
</dbReference>
<evidence type="ECO:0000256" key="3">
    <source>
        <dbReference type="ARBA" id="ARBA00022475"/>
    </source>
</evidence>
<protein>
    <submittedName>
        <fullName evidence="8">Na+/H+ antiporter subunit E</fullName>
    </submittedName>
</protein>
<gene>
    <name evidence="8" type="ORF">HXW94_10420</name>
</gene>
<evidence type="ECO:0000256" key="2">
    <source>
        <dbReference type="ARBA" id="ARBA00006228"/>
    </source>
</evidence>
<comment type="similarity">
    <text evidence="2">Belongs to the CPA3 antiporters (TC 2.A.63) subunit E family.</text>
</comment>